<gene>
    <name evidence="2" type="ORF">G8O29_07930</name>
</gene>
<dbReference type="Proteomes" id="UP001515660">
    <property type="component" value="Unassembled WGS sequence"/>
</dbReference>
<reference evidence="2 3" key="1">
    <citation type="journal article" date="2022" name="Microorganisms">
        <title>Genome Sequence and Characterization of a Xanthorhodopsin-Containing, Aerobic Anoxygenic Phototrophic Rhodobacter Species, Isolated from Mesophilic Conditions at Yellowstone National Park.</title>
        <authorList>
            <person name="Kyndt J.A."/>
            <person name="Robertson S."/>
            <person name="Shoffstall I.B."/>
            <person name="Ramaley R.F."/>
            <person name="Meyer T.E."/>
        </authorList>
    </citation>
    <scope>NUCLEOTIDE SEQUENCE [LARGE SCALE GENOMIC DNA]</scope>
    <source>
        <strain evidence="2 3">M37P</strain>
    </source>
</reference>
<dbReference type="InterPro" id="IPR021309">
    <property type="entry name" value="YgaP-like_TM"/>
</dbReference>
<dbReference type="Pfam" id="PF11127">
    <property type="entry name" value="YgaP-like_TM"/>
    <property type="match status" value="1"/>
</dbReference>
<organism evidence="2 3">
    <name type="scientific">Rhodobacter calidifons</name>
    <dbReference type="NCBI Taxonomy" id="2715277"/>
    <lineage>
        <taxon>Bacteria</taxon>
        <taxon>Pseudomonadati</taxon>
        <taxon>Pseudomonadota</taxon>
        <taxon>Alphaproteobacteria</taxon>
        <taxon>Rhodobacterales</taxon>
        <taxon>Rhodobacter group</taxon>
        <taxon>Rhodobacter</taxon>
    </lineage>
</organism>
<accession>A0ABX0G5Z0</accession>
<evidence type="ECO:0000313" key="2">
    <source>
        <dbReference type="EMBL" id="NHB76670.1"/>
    </source>
</evidence>
<comment type="caution">
    <text evidence="2">The sequence shown here is derived from an EMBL/GenBank/DDBJ whole genome shotgun (WGS) entry which is preliminary data.</text>
</comment>
<dbReference type="EMBL" id="JAANHS010000004">
    <property type="protein sequence ID" value="NHB76670.1"/>
    <property type="molecule type" value="Genomic_DNA"/>
</dbReference>
<evidence type="ECO:0000259" key="1">
    <source>
        <dbReference type="Pfam" id="PF11127"/>
    </source>
</evidence>
<keyword evidence="3" id="KW-1185">Reference proteome</keyword>
<name>A0ABX0G5Z0_9RHOB</name>
<feature type="domain" description="Inner membrane protein YgaP-like transmembrane" evidence="1">
    <location>
        <begin position="1"/>
        <end position="64"/>
    </location>
</feature>
<sequence>MANVGSPDRALCVILVAVLVASPLVLPSAGFPAAWAPAAMGVVMPGAAPRFCPARMIFGIRNCPGTKA</sequence>
<protein>
    <submittedName>
        <fullName evidence="2">DUF2892 domain-containing protein</fullName>
    </submittedName>
</protein>
<evidence type="ECO:0000313" key="3">
    <source>
        <dbReference type="Proteomes" id="UP001515660"/>
    </source>
</evidence>
<proteinExistence type="predicted"/>